<protein>
    <recommendedName>
        <fullName evidence="4">AA1-like domain-containing protein</fullName>
    </recommendedName>
</protein>
<evidence type="ECO:0000313" key="2">
    <source>
        <dbReference type="EMBL" id="EMF10163.1"/>
    </source>
</evidence>
<evidence type="ECO:0000256" key="1">
    <source>
        <dbReference type="SAM" id="SignalP"/>
    </source>
</evidence>
<evidence type="ECO:0000313" key="3">
    <source>
        <dbReference type="Proteomes" id="UP000016931"/>
    </source>
</evidence>
<organism evidence="2 3">
    <name type="scientific">Sphaerulina musiva (strain SO2202)</name>
    <name type="common">Poplar stem canker fungus</name>
    <name type="synonym">Septoria musiva</name>
    <dbReference type="NCBI Taxonomy" id="692275"/>
    <lineage>
        <taxon>Eukaryota</taxon>
        <taxon>Fungi</taxon>
        <taxon>Dikarya</taxon>
        <taxon>Ascomycota</taxon>
        <taxon>Pezizomycotina</taxon>
        <taxon>Dothideomycetes</taxon>
        <taxon>Dothideomycetidae</taxon>
        <taxon>Mycosphaerellales</taxon>
        <taxon>Mycosphaerellaceae</taxon>
        <taxon>Sphaerulina</taxon>
    </lineage>
</organism>
<dbReference type="Proteomes" id="UP000016931">
    <property type="component" value="Unassembled WGS sequence"/>
</dbReference>
<dbReference type="STRING" id="692275.M3D0Z4"/>
<dbReference type="OMA" id="EINAWAY"/>
<feature type="chain" id="PRO_5004032147" description="AA1-like domain-containing protein" evidence="1">
    <location>
        <begin position="20"/>
        <end position="192"/>
    </location>
</feature>
<dbReference type="eggNOG" id="ENOG502RBTU">
    <property type="taxonomic scope" value="Eukaryota"/>
</dbReference>
<keyword evidence="1" id="KW-0732">Signal</keyword>
<feature type="signal peptide" evidence="1">
    <location>
        <begin position="1"/>
        <end position="19"/>
    </location>
</feature>
<dbReference type="HOGENOM" id="CLU_1441631_0_0_1"/>
<accession>M3D0Z4</accession>
<dbReference type="OrthoDB" id="3640773at2759"/>
<keyword evidence="3" id="KW-1185">Reference proteome</keyword>
<dbReference type="AlphaFoldDB" id="M3D0Z4"/>
<name>M3D0Z4_SPHMS</name>
<dbReference type="GeneID" id="27907689"/>
<reference evidence="2 3" key="1">
    <citation type="journal article" date="2012" name="PLoS Pathog.">
        <title>Diverse lifestyles and strategies of plant pathogenesis encoded in the genomes of eighteen Dothideomycetes fungi.</title>
        <authorList>
            <person name="Ohm R.A."/>
            <person name="Feau N."/>
            <person name="Henrissat B."/>
            <person name="Schoch C.L."/>
            <person name="Horwitz B.A."/>
            <person name="Barry K.W."/>
            <person name="Condon B.J."/>
            <person name="Copeland A.C."/>
            <person name="Dhillon B."/>
            <person name="Glaser F."/>
            <person name="Hesse C.N."/>
            <person name="Kosti I."/>
            <person name="LaButti K."/>
            <person name="Lindquist E.A."/>
            <person name="Lucas S."/>
            <person name="Salamov A.A."/>
            <person name="Bradshaw R.E."/>
            <person name="Ciuffetti L."/>
            <person name="Hamelin R.C."/>
            <person name="Kema G.H.J."/>
            <person name="Lawrence C."/>
            <person name="Scott J.A."/>
            <person name="Spatafora J.W."/>
            <person name="Turgeon B.G."/>
            <person name="de Wit P.J.G.M."/>
            <person name="Zhong S."/>
            <person name="Goodwin S.B."/>
            <person name="Grigoriev I.V."/>
        </authorList>
    </citation>
    <scope>NUCLEOTIDE SEQUENCE [LARGE SCALE GENOMIC DNA]</scope>
    <source>
        <strain evidence="2 3">SO2202</strain>
    </source>
</reference>
<sequence length="192" mass="20873">MLASSFLLGLCGLTTLVAATPTDPPVDAPEPKADPVSCPFNGTVGPMLMLANVTLPDNTFEINAWIYGLNWCSSANLISRNNNDICDLPPTGPNTAFEFMHAPMFNKFGRPVEGCYANMDVLFQGCDITMGGSVTDYGAVVAQFTSKDKMSQYTYQCVQDVEYHGCVYNSQVQPFSEIKYEAFMSCGIIAEP</sequence>
<dbReference type="EMBL" id="KB456268">
    <property type="protein sequence ID" value="EMF10163.1"/>
    <property type="molecule type" value="Genomic_DNA"/>
</dbReference>
<gene>
    <name evidence="2" type="ORF">SEPMUDRAFT_91280</name>
</gene>
<proteinExistence type="predicted"/>
<evidence type="ECO:0008006" key="4">
    <source>
        <dbReference type="Google" id="ProtNLM"/>
    </source>
</evidence>
<dbReference type="RefSeq" id="XP_016758284.1">
    <property type="nucleotide sequence ID" value="XM_016910552.1"/>
</dbReference>